<dbReference type="AlphaFoldDB" id="A0A6I4IGF2"/>
<accession>A0A6I4IGF2</accession>
<dbReference type="OrthoDB" id="282517at2"/>
<comment type="caution">
    <text evidence="1">The sequence shown here is derived from an EMBL/GenBank/DDBJ whole genome shotgun (WGS) entry which is preliminary data.</text>
</comment>
<dbReference type="EMBL" id="WQLW01000003">
    <property type="protein sequence ID" value="MVO08654.1"/>
    <property type="molecule type" value="Genomic_DNA"/>
</dbReference>
<protein>
    <submittedName>
        <fullName evidence="1">Uncharacterized protein</fullName>
    </submittedName>
</protein>
<dbReference type="Proteomes" id="UP000431264">
    <property type="component" value="Unassembled WGS sequence"/>
</dbReference>
<proteinExistence type="predicted"/>
<keyword evidence="2" id="KW-1185">Reference proteome</keyword>
<sequence length="136" mass="15633">MQDHYAFSDTAFEAQFKAGTFPAELFTHEAHLRLAWIHIHHYGVAQAEENIVQQLQDYVAHLGATDKFNMTLTVAAIKAVAHFKAKANHTHFKDFITAFPRLQTHFKELLAQHYQKVSYTSEEAKRVFVEPDVMGF</sequence>
<name>A0A6I4IGF2_9FLAO</name>
<dbReference type="RefSeq" id="WP_140997050.1">
    <property type="nucleotide sequence ID" value="NZ_VDCZ01000003.1"/>
</dbReference>
<organism evidence="1 2">
    <name type="scientific">Flavobacterium profundi</name>
    <dbReference type="NCBI Taxonomy" id="1774945"/>
    <lineage>
        <taxon>Bacteria</taxon>
        <taxon>Pseudomonadati</taxon>
        <taxon>Bacteroidota</taxon>
        <taxon>Flavobacteriia</taxon>
        <taxon>Flavobacteriales</taxon>
        <taxon>Flavobacteriaceae</taxon>
        <taxon>Flavobacterium</taxon>
    </lineage>
</organism>
<evidence type="ECO:0000313" key="1">
    <source>
        <dbReference type="EMBL" id="MVO08654.1"/>
    </source>
</evidence>
<reference evidence="2" key="1">
    <citation type="submission" date="2019-05" db="EMBL/GenBank/DDBJ databases">
        <title>Flavobacterium profundi sp. nov., isolated from a deep-sea seamount.</title>
        <authorList>
            <person name="Zhang D.-C."/>
        </authorList>
    </citation>
    <scope>NUCLEOTIDE SEQUENCE [LARGE SCALE GENOMIC DNA]</scope>
    <source>
        <strain evidence="2">TP390</strain>
    </source>
</reference>
<evidence type="ECO:0000313" key="2">
    <source>
        <dbReference type="Proteomes" id="UP000431264"/>
    </source>
</evidence>
<gene>
    <name evidence="1" type="ORF">GOQ30_05685</name>
</gene>